<dbReference type="GO" id="GO:0071763">
    <property type="term" value="P:nuclear membrane organization"/>
    <property type="evidence" value="ECO:0007669"/>
    <property type="project" value="TreeGrafter"/>
</dbReference>
<evidence type="ECO:0000256" key="7">
    <source>
        <dbReference type="SAM" id="MobiDB-lite"/>
    </source>
</evidence>
<dbReference type="EMBL" id="BTCM01000008">
    <property type="protein sequence ID" value="GMK59617.1"/>
    <property type="molecule type" value="Genomic_DNA"/>
</dbReference>
<dbReference type="InterPro" id="IPR036361">
    <property type="entry name" value="SAP_dom_sf"/>
</dbReference>
<keyword evidence="5" id="KW-0472">Membrane</keyword>
<reference evidence="10" key="2">
    <citation type="submission" date="2023-06" db="EMBL/GenBank/DDBJ databases">
        <authorList>
            <person name="Kobayashi Y."/>
            <person name="Kayamori A."/>
            <person name="Aoki K."/>
            <person name="Shiwa Y."/>
            <person name="Fujita N."/>
            <person name="Sugita T."/>
            <person name="Iwasaki W."/>
            <person name="Tanaka N."/>
            <person name="Takashima M."/>
        </authorList>
    </citation>
    <scope>NUCLEOTIDE SEQUENCE</scope>
    <source>
        <strain evidence="10">HIS016</strain>
    </source>
</reference>
<dbReference type="PANTHER" id="PTHR47808">
    <property type="entry name" value="INNER NUCLEAR MEMBRANE PROTEIN HEH2-RELATED"/>
    <property type="match status" value="1"/>
</dbReference>
<dbReference type="Proteomes" id="UP001222932">
    <property type="component" value="Unassembled WGS sequence"/>
</dbReference>
<proteinExistence type="predicted"/>
<evidence type="ECO:0000256" key="6">
    <source>
        <dbReference type="ARBA" id="ARBA00023242"/>
    </source>
</evidence>
<evidence type="ECO:0000313" key="10">
    <source>
        <dbReference type="EMBL" id="GMK59617.1"/>
    </source>
</evidence>
<evidence type="ECO:0008006" key="12">
    <source>
        <dbReference type="Google" id="ProtNLM"/>
    </source>
</evidence>
<sequence>MSAPARDIYLAHGFDPASLRVPQLRSILHEHNVRHPSSAKKADLIALFISQVQPRAAAILAQDARVRPSARGIVAVSSTGAEAPVTPVTGKRPRARPRKAAMSAAEDLKSEEDAAEAPAKRTRSRRSTVDIADEQPAPTLAPKKRGRPSKKAKETEVDDEGDVKMEDIQEPPSPPPPPKQRRKSAKPEVSARVSREPAAESRVVPATAPAAVRKPRKSVLPDHQREEHMTPQRQRRSSNLASDSSPFSDYNPFQAGSAEAAEVVRRRRKSSLGLGEGKRRAPRPSEWTATSQPSASILRKVGPSNEDLRSPAPSAKVAYADEVAEADAYNAVVERKFGEVTKKETGEPEITVTTTTQAAERLEKEKRPKGKAIIRRKPQKNRSAPLLSLFGILLFLLAAHYKIMSASNGFCDNDTTTNSVILSRELPIKAAQDCITQRSQGWSESGSTECDLQALPLVPFLPRPQKCVQCPVNAQCVGGEVIACDPEYILQPSLLAPLSPLFDGWPMLPSRVFPPKCKPDTARMRQIGQLATQVERFLAQRRGTIECANAAVDLTVGPGVRYGVSESELLNMFAERRVDTIDREDFDDMFKRAVSDLVTHKELIESIDEYGTSYYTSARSEMSIGCRAKLHALKQLDIWKSQLSSTVVIIALIFAIRNRLEASRTERKQVREYTEMAVRRLQDQEYRHYTDPVQNPTPYMPAAQLRDVILPASLGQGAKQRIWSKVEAKVEENANVLVREREVRGDVWKTWEWNAIGGGRAVEPSRSPSSAPAIENRTPAF</sequence>
<evidence type="ECO:0000256" key="5">
    <source>
        <dbReference type="ARBA" id="ARBA00023136"/>
    </source>
</evidence>
<feature type="compositionally biased region" description="Polar residues" evidence="7">
    <location>
        <begin position="237"/>
        <end position="248"/>
    </location>
</feature>
<comment type="subcellular location">
    <subcellularLocation>
        <location evidence="1">Nucleus inner membrane</location>
    </subcellularLocation>
</comment>
<keyword evidence="3" id="KW-0812">Transmembrane</keyword>
<name>A0AAD3YF56_9TREE</name>
<dbReference type="GO" id="GO:0005637">
    <property type="term" value="C:nuclear inner membrane"/>
    <property type="evidence" value="ECO:0007669"/>
    <property type="project" value="UniProtKB-SubCell"/>
</dbReference>
<accession>A0AAD3YF56</accession>
<keyword evidence="4" id="KW-1133">Transmembrane helix</keyword>
<gene>
    <name evidence="10" type="primary">SRC1</name>
    <name evidence="10" type="ORF">CspeluHIS016_0802230</name>
</gene>
<feature type="domain" description="HeH/LEM" evidence="9">
    <location>
        <begin position="16"/>
        <end position="48"/>
    </location>
</feature>
<evidence type="ECO:0000259" key="8">
    <source>
        <dbReference type="Pfam" id="PF09402"/>
    </source>
</evidence>
<dbReference type="Pfam" id="PF12949">
    <property type="entry name" value="HeH"/>
    <property type="match status" value="1"/>
</dbReference>
<dbReference type="Pfam" id="PF09402">
    <property type="entry name" value="MSC"/>
    <property type="match status" value="1"/>
</dbReference>
<evidence type="ECO:0000313" key="11">
    <source>
        <dbReference type="Proteomes" id="UP001222932"/>
    </source>
</evidence>
<evidence type="ECO:0000259" key="9">
    <source>
        <dbReference type="Pfam" id="PF12949"/>
    </source>
</evidence>
<dbReference type="CDD" id="cd12935">
    <property type="entry name" value="LEM_like"/>
    <property type="match status" value="1"/>
</dbReference>
<organism evidence="10 11">
    <name type="scientific">Cutaneotrichosporon spelunceum</name>
    <dbReference type="NCBI Taxonomy" id="1672016"/>
    <lineage>
        <taxon>Eukaryota</taxon>
        <taxon>Fungi</taxon>
        <taxon>Dikarya</taxon>
        <taxon>Basidiomycota</taxon>
        <taxon>Agaricomycotina</taxon>
        <taxon>Tremellomycetes</taxon>
        <taxon>Trichosporonales</taxon>
        <taxon>Trichosporonaceae</taxon>
        <taxon>Cutaneotrichosporon</taxon>
    </lineage>
</organism>
<dbReference type="GO" id="GO:0005783">
    <property type="term" value="C:endoplasmic reticulum"/>
    <property type="evidence" value="ECO:0007669"/>
    <property type="project" value="TreeGrafter"/>
</dbReference>
<keyword evidence="6" id="KW-0539">Nucleus</keyword>
<feature type="region of interest" description="Disordered" evidence="7">
    <location>
        <begin position="81"/>
        <end position="313"/>
    </location>
</feature>
<evidence type="ECO:0000256" key="3">
    <source>
        <dbReference type="ARBA" id="ARBA00022692"/>
    </source>
</evidence>
<feature type="compositionally biased region" description="Low complexity" evidence="7">
    <location>
        <begin position="202"/>
        <end position="212"/>
    </location>
</feature>
<evidence type="ECO:0000256" key="2">
    <source>
        <dbReference type="ARBA" id="ARBA00022553"/>
    </source>
</evidence>
<dbReference type="InterPro" id="IPR025856">
    <property type="entry name" value="HeH/LEM_domain"/>
</dbReference>
<dbReference type="PANTHER" id="PTHR47808:SF2">
    <property type="entry name" value="LEM DOMAIN-CONTAINING PROTEIN 2"/>
    <property type="match status" value="1"/>
</dbReference>
<feature type="compositionally biased region" description="Basic and acidic residues" evidence="7">
    <location>
        <begin position="219"/>
        <end position="230"/>
    </location>
</feature>
<dbReference type="InterPro" id="IPR041885">
    <property type="entry name" value="MAN1_winged_helix_dom"/>
</dbReference>
<dbReference type="InterPro" id="IPR018996">
    <property type="entry name" value="Man1/Src1-like_C"/>
</dbReference>
<evidence type="ECO:0000256" key="1">
    <source>
        <dbReference type="ARBA" id="ARBA00004540"/>
    </source>
</evidence>
<dbReference type="AlphaFoldDB" id="A0AAD3YF56"/>
<protein>
    <recommendedName>
        <fullName evidence="12">Man1/Src1 C-terminal domain-containing protein</fullName>
    </recommendedName>
</protein>
<keyword evidence="2" id="KW-0597">Phosphoprotein</keyword>
<dbReference type="Gene3D" id="1.10.10.1180">
    <property type="entry name" value="MAN1, winged-helix domain"/>
    <property type="match status" value="1"/>
</dbReference>
<dbReference type="InterPro" id="IPR044780">
    <property type="entry name" value="Heh2/Src1"/>
</dbReference>
<reference evidence="10" key="1">
    <citation type="journal article" date="2023" name="BMC Genomics">
        <title>Chromosome-level genome assemblies of Cutaneotrichosporon spp. (Trichosporonales, Basidiomycota) reveal imbalanced evolution between nucleotide sequences and chromosome synteny.</title>
        <authorList>
            <person name="Kobayashi Y."/>
            <person name="Kayamori A."/>
            <person name="Aoki K."/>
            <person name="Shiwa Y."/>
            <person name="Matsutani M."/>
            <person name="Fujita N."/>
            <person name="Sugita T."/>
            <person name="Iwasaki W."/>
            <person name="Tanaka N."/>
            <person name="Takashima M."/>
        </authorList>
    </citation>
    <scope>NUCLEOTIDE SEQUENCE</scope>
    <source>
        <strain evidence="10">HIS016</strain>
    </source>
</reference>
<dbReference type="GO" id="GO:0034399">
    <property type="term" value="C:nuclear periphery"/>
    <property type="evidence" value="ECO:0007669"/>
    <property type="project" value="TreeGrafter"/>
</dbReference>
<evidence type="ECO:0000256" key="4">
    <source>
        <dbReference type="ARBA" id="ARBA00022989"/>
    </source>
</evidence>
<comment type="caution">
    <text evidence="10">The sequence shown here is derived from an EMBL/GenBank/DDBJ whole genome shotgun (WGS) entry which is preliminary data.</text>
</comment>
<feature type="region of interest" description="Disordered" evidence="7">
    <location>
        <begin position="759"/>
        <end position="781"/>
    </location>
</feature>
<dbReference type="Gene3D" id="1.10.720.30">
    <property type="entry name" value="SAP domain"/>
    <property type="match status" value="1"/>
</dbReference>
<keyword evidence="11" id="KW-1185">Reference proteome</keyword>
<dbReference type="GO" id="GO:0003682">
    <property type="term" value="F:chromatin binding"/>
    <property type="evidence" value="ECO:0007669"/>
    <property type="project" value="InterPro"/>
</dbReference>
<feature type="domain" description="Man1/Src1-like C-terminal" evidence="8">
    <location>
        <begin position="391"/>
        <end position="753"/>
    </location>
</feature>